<dbReference type="NCBIfam" id="TIGR02747">
    <property type="entry name" value="TraV"/>
    <property type="match status" value="1"/>
</dbReference>
<accession>A0ABS0EB71</accession>
<proteinExistence type="predicted"/>
<feature type="signal peptide" evidence="1">
    <location>
        <begin position="1"/>
        <end position="21"/>
    </location>
</feature>
<dbReference type="InterPro" id="IPR014118">
    <property type="entry name" value="T4SS_TraV"/>
</dbReference>
<reference evidence="2 3" key="1">
    <citation type="submission" date="2020-11" db="EMBL/GenBank/DDBJ databases">
        <title>Taxonomic investigation of Rahnella strains.</title>
        <authorList>
            <person name="Lee S.D."/>
        </authorList>
    </citation>
    <scope>NUCLEOTIDE SEQUENCE [LARGE SCALE GENOMIC DNA]</scope>
    <source>
        <strain evidence="2 3">SAP-17</strain>
    </source>
</reference>
<evidence type="ECO:0000256" key="1">
    <source>
        <dbReference type="SAM" id="SignalP"/>
    </source>
</evidence>
<evidence type="ECO:0000313" key="2">
    <source>
        <dbReference type="EMBL" id="MBF7982101.1"/>
    </source>
</evidence>
<keyword evidence="2" id="KW-0449">Lipoprotein</keyword>
<dbReference type="PROSITE" id="PS51257">
    <property type="entry name" value="PROKAR_LIPOPROTEIN"/>
    <property type="match status" value="1"/>
</dbReference>
<protein>
    <submittedName>
        <fullName evidence="2">Type IV conjugative transfer system lipoprotein TraV</fullName>
    </submittedName>
</protein>
<dbReference type="RefSeq" id="WP_195815954.1">
    <property type="nucleotide sequence ID" value="NZ_JADOBI010000013.1"/>
</dbReference>
<keyword evidence="3" id="KW-1185">Reference proteome</keyword>
<keyword evidence="1" id="KW-0732">Signal</keyword>
<sequence>MMKPCFLLSAICGVWLLTGCAGVSGDLECNVTTSDRCMTMGQANQKARQLSGDAAGKPAAGALPGLVNPPPQALVTPSANSYALPARPVVAGAVRPAPPAPVRPAPLNRPRVTTSVTPLSMPSCPTGRCDNPGQVRAQRSVEDIAHVWVAPWVDTDDVFHQPGRVSFVVNDARWQIPQSIQ</sequence>
<organism evidence="2 3">
    <name type="scientific">Rahnella laticis</name>
    <dbReference type="NCBI Taxonomy" id="2787622"/>
    <lineage>
        <taxon>Bacteria</taxon>
        <taxon>Pseudomonadati</taxon>
        <taxon>Pseudomonadota</taxon>
        <taxon>Gammaproteobacteria</taxon>
        <taxon>Enterobacterales</taxon>
        <taxon>Yersiniaceae</taxon>
        <taxon>Rahnella</taxon>
    </lineage>
</organism>
<gene>
    <name evidence="2" type="primary">traV</name>
    <name evidence="2" type="ORF">IV433_22075</name>
</gene>
<name>A0ABS0EB71_9GAMM</name>
<comment type="caution">
    <text evidence="2">The sequence shown here is derived from an EMBL/GenBank/DDBJ whole genome shotgun (WGS) entry which is preliminary data.</text>
</comment>
<evidence type="ECO:0000313" key="3">
    <source>
        <dbReference type="Proteomes" id="UP000636811"/>
    </source>
</evidence>
<dbReference type="Proteomes" id="UP000636811">
    <property type="component" value="Unassembled WGS sequence"/>
</dbReference>
<feature type="chain" id="PRO_5047328195" evidence="1">
    <location>
        <begin position="22"/>
        <end position="181"/>
    </location>
</feature>
<dbReference type="Pfam" id="PF09676">
    <property type="entry name" value="TraV"/>
    <property type="match status" value="1"/>
</dbReference>
<dbReference type="EMBL" id="JADOBI010000013">
    <property type="protein sequence ID" value="MBF7982101.1"/>
    <property type="molecule type" value="Genomic_DNA"/>
</dbReference>